<dbReference type="KEGG" id="spl:Spea_2973"/>
<evidence type="ECO:0000313" key="9">
    <source>
        <dbReference type="Proteomes" id="UP000002608"/>
    </source>
</evidence>
<keyword evidence="9" id="KW-1185">Reference proteome</keyword>
<dbReference type="GO" id="GO:0005737">
    <property type="term" value="C:cytoplasm"/>
    <property type="evidence" value="ECO:0007669"/>
    <property type="project" value="UniProtKB-SubCell"/>
</dbReference>
<evidence type="ECO:0000256" key="4">
    <source>
        <dbReference type="ARBA" id="ARBA00022803"/>
    </source>
</evidence>
<keyword evidence="4" id="KW-0802">TPR repeat</keyword>
<keyword evidence="3" id="KW-0677">Repeat</keyword>
<dbReference type="OrthoDB" id="6271815at2"/>
<dbReference type="InterPro" id="IPR011990">
    <property type="entry name" value="TPR-like_helical_dom_sf"/>
</dbReference>
<dbReference type="AlphaFoldDB" id="A8H6V3"/>
<dbReference type="InterPro" id="IPR019734">
    <property type="entry name" value="TPR_rpt"/>
</dbReference>
<keyword evidence="6" id="KW-1133">Transmembrane helix</keyword>
<evidence type="ECO:0000256" key="3">
    <source>
        <dbReference type="ARBA" id="ARBA00022737"/>
    </source>
</evidence>
<accession>A8H6V3</accession>
<feature type="transmembrane region" description="Helical" evidence="6">
    <location>
        <begin position="473"/>
        <end position="493"/>
    </location>
</feature>
<dbReference type="eggNOG" id="COG0457">
    <property type="taxonomic scope" value="Bacteria"/>
</dbReference>
<comment type="similarity">
    <text evidence="5">Belongs to the Rap family.</text>
</comment>
<evidence type="ECO:0000256" key="7">
    <source>
        <dbReference type="SAM" id="SignalP"/>
    </source>
</evidence>
<dbReference type="SUPFAM" id="SSF48452">
    <property type="entry name" value="TPR-like"/>
    <property type="match status" value="2"/>
</dbReference>
<keyword evidence="2" id="KW-0963">Cytoplasm</keyword>
<dbReference type="STRING" id="398579.Spea_2973"/>
<keyword evidence="6" id="KW-0472">Membrane</keyword>
<dbReference type="Gene3D" id="1.25.40.10">
    <property type="entry name" value="Tetratricopeptide repeat domain"/>
    <property type="match status" value="2"/>
</dbReference>
<name>A8H6V3_SHEPA</name>
<protein>
    <submittedName>
        <fullName evidence="8">Tetratricopeptide domain protein</fullName>
    </submittedName>
</protein>
<evidence type="ECO:0000256" key="1">
    <source>
        <dbReference type="ARBA" id="ARBA00004496"/>
    </source>
</evidence>
<dbReference type="EMBL" id="CP000851">
    <property type="protein sequence ID" value="ABV88290.1"/>
    <property type="molecule type" value="Genomic_DNA"/>
</dbReference>
<evidence type="ECO:0000256" key="5">
    <source>
        <dbReference type="ARBA" id="ARBA00038253"/>
    </source>
</evidence>
<feature type="chain" id="PRO_5002720730" evidence="7">
    <location>
        <begin position="23"/>
        <end position="723"/>
    </location>
</feature>
<dbReference type="Proteomes" id="UP000002608">
    <property type="component" value="Chromosome"/>
</dbReference>
<evidence type="ECO:0000256" key="2">
    <source>
        <dbReference type="ARBA" id="ARBA00022490"/>
    </source>
</evidence>
<keyword evidence="7" id="KW-0732">Signal</keyword>
<dbReference type="PANTHER" id="PTHR46630">
    <property type="entry name" value="TETRATRICOPEPTIDE REPEAT PROTEIN 29"/>
    <property type="match status" value="1"/>
</dbReference>
<reference evidence="8 9" key="1">
    <citation type="submission" date="2007-10" db="EMBL/GenBank/DDBJ databases">
        <title>Complete sequence of Shewanella pealeana ATCC 700345.</title>
        <authorList>
            <consortium name="US DOE Joint Genome Institute"/>
            <person name="Copeland A."/>
            <person name="Lucas S."/>
            <person name="Lapidus A."/>
            <person name="Barry K."/>
            <person name="Glavina del Rio T."/>
            <person name="Dalin E."/>
            <person name="Tice H."/>
            <person name="Pitluck S."/>
            <person name="Chertkov O."/>
            <person name="Brettin T."/>
            <person name="Bruce D."/>
            <person name="Detter J.C."/>
            <person name="Han C."/>
            <person name="Schmutz J."/>
            <person name="Larimer F."/>
            <person name="Land M."/>
            <person name="Hauser L."/>
            <person name="Kyrpides N."/>
            <person name="Kim E."/>
            <person name="Zhao J.-S.Z."/>
            <person name="Manno D."/>
            <person name="Hawari J."/>
            <person name="Richardson P."/>
        </authorList>
    </citation>
    <scope>NUCLEOTIDE SEQUENCE [LARGE SCALE GENOMIC DNA]</scope>
    <source>
        <strain evidence="9">ATCC 700345 / ANG-SQ1</strain>
    </source>
</reference>
<dbReference type="HOGENOM" id="CLU_382582_0_0_6"/>
<comment type="subcellular location">
    <subcellularLocation>
        <location evidence="1">Cytoplasm</location>
    </subcellularLocation>
</comment>
<keyword evidence="6" id="KW-0812">Transmembrane</keyword>
<evidence type="ECO:0000256" key="6">
    <source>
        <dbReference type="SAM" id="Phobius"/>
    </source>
</evidence>
<evidence type="ECO:0000313" key="8">
    <source>
        <dbReference type="EMBL" id="ABV88290.1"/>
    </source>
</evidence>
<gene>
    <name evidence="8" type="ordered locus">Spea_2973</name>
</gene>
<dbReference type="RefSeq" id="WP_012156194.1">
    <property type="nucleotide sequence ID" value="NC_009901.1"/>
</dbReference>
<dbReference type="Pfam" id="PF13424">
    <property type="entry name" value="TPR_12"/>
    <property type="match status" value="1"/>
</dbReference>
<proteinExistence type="inferred from homology"/>
<dbReference type="SMART" id="SM00028">
    <property type="entry name" value="TPR"/>
    <property type="match status" value="6"/>
</dbReference>
<feature type="signal peptide" evidence="7">
    <location>
        <begin position="1"/>
        <end position="22"/>
    </location>
</feature>
<sequence length="723" mass="82221">MRIVISLVSLIFLSLSPSHVYAASRDEVLTEVQLREAPKALEQSLAKTLPVLPQFTSAEMFTAFTQQRRLPSEEVKRDIQLSARLTMELYNKDKDRYIAAKRLTDQLEYISHSAFDKSYLLMLKGRYAGKSQQDYLSAIEYYQQAVALLEHSNLQTDRVLQYTLQEHLSVMHMILREEVVALQHLRKLSTLSKQLNNDYLLAHAESILGKYYYQQDQLGKSLSHYTEAVKYTRTGKNASQNAHIELQLARVYRDIESWDEALKAAHNAADAFSQLGNDNYLSSSMTVIAMIYARQGQWYKSIDYHLNAQQIESRLGNYIGLALNLHNLGEAYFKVGDSQSSLANLERANEIFTSKKSDHYLVYNDLLIAEVTASTNDWTKSLDYATKAVAIAESKQLNEELKEALTRQTYAFEKLGRYEDAFNSLQRLNKLNNQTKPQSIGIEQQSQVIEQKLKLNLSQSKNELQAKIEQLNISRLVSIFCIFALCLALLFLIKQWRLKSKLVAVNSNLSKAQLLEPFTGLPNYLAFKLDFERQNKPTKTLVLVSLSEQLDFDLVQGFQCNSDMNTQQVLAIKNALNCQAYIIRPGVFLISFDSLIDPNDLLTMLTDVIGEHHGETSLHMGILHLPLLGDSAIKLSAAQHFGSLQMLLSAARTLGSEQDYFVTMKALKFASAGIFNKPLYLNIEKSIVRGIMKVETNGNKEDIIWPRWKSHQNIDIDEDKIAI</sequence>
<dbReference type="PANTHER" id="PTHR46630:SF1">
    <property type="entry name" value="TETRATRICOPEPTIDE REPEAT PROTEIN 29"/>
    <property type="match status" value="1"/>
</dbReference>
<organism evidence="8 9">
    <name type="scientific">Shewanella pealeana (strain ATCC 700345 / ANG-SQ1)</name>
    <dbReference type="NCBI Taxonomy" id="398579"/>
    <lineage>
        <taxon>Bacteria</taxon>
        <taxon>Pseudomonadati</taxon>
        <taxon>Pseudomonadota</taxon>
        <taxon>Gammaproteobacteria</taxon>
        <taxon>Alteromonadales</taxon>
        <taxon>Shewanellaceae</taxon>
        <taxon>Shewanella</taxon>
    </lineage>
</organism>
<dbReference type="InterPro" id="IPR051476">
    <property type="entry name" value="Bac_ResReg_Asp_Phosphatase"/>
</dbReference>